<name>A0A0P1IEE7_9RHOB</name>
<gene>
    <name evidence="1" type="ORF">RUE5091_00594</name>
</gene>
<dbReference type="Gene3D" id="3.40.50.300">
    <property type="entry name" value="P-loop containing nucleotide triphosphate hydrolases"/>
    <property type="match status" value="1"/>
</dbReference>
<evidence type="ECO:0008006" key="3">
    <source>
        <dbReference type="Google" id="ProtNLM"/>
    </source>
</evidence>
<dbReference type="Proteomes" id="UP000051260">
    <property type="component" value="Unassembled WGS sequence"/>
</dbReference>
<evidence type="ECO:0000313" key="2">
    <source>
        <dbReference type="Proteomes" id="UP000051260"/>
    </source>
</evidence>
<proteinExistence type="predicted"/>
<protein>
    <recommendedName>
        <fullName evidence="3">Sulfotransferase domain protein</fullName>
    </recommendedName>
</protein>
<dbReference type="EMBL" id="CYUD01000002">
    <property type="protein sequence ID" value="CUJ87806.1"/>
    <property type="molecule type" value="Genomic_DNA"/>
</dbReference>
<evidence type="ECO:0000313" key="1">
    <source>
        <dbReference type="EMBL" id="CUJ87806.1"/>
    </source>
</evidence>
<dbReference type="AlphaFoldDB" id="A0A0P1IEE7"/>
<keyword evidence="2" id="KW-1185">Reference proteome</keyword>
<reference evidence="2" key="1">
    <citation type="submission" date="2015-09" db="EMBL/GenBank/DDBJ databases">
        <authorList>
            <person name="Rodrigo-Torres L."/>
            <person name="Arahal D.R."/>
        </authorList>
    </citation>
    <scope>NUCLEOTIDE SEQUENCE [LARGE SCALE GENOMIC DNA]</scope>
    <source>
        <strain evidence="2">CECT 5091</strain>
    </source>
</reference>
<dbReference type="InterPro" id="IPR027417">
    <property type="entry name" value="P-loop_NTPase"/>
</dbReference>
<accession>A0A0P1IEE7</accession>
<organism evidence="1 2">
    <name type="scientific">Ruegeria denitrificans</name>
    <dbReference type="NCBI Taxonomy" id="1715692"/>
    <lineage>
        <taxon>Bacteria</taxon>
        <taxon>Pseudomonadati</taxon>
        <taxon>Pseudomonadota</taxon>
        <taxon>Alphaproteobacteria</taxon>
        <taxon>Rhodobacterales</taxon>
        <taxon>Roseobacteraceae</taxon>
        <taxon>Ruegeria</taxon>
    </lineage>
</organism>
<sequence>MSFPSGNFDQLANIIFHIGCPKTGTTSIQNFLFQNAEWLNENGIYYPKPIFGSNHVVEMLQIAKTVEPNATLPWTDRWDDLATTERARLPIFVDSINKARDASLDSIISHEGFFNVLHTRDHIEWLAESFGRENVKAVLYVRRIDQWIEASISQRSKGTEPCSEDMIRRVLDKKLGDYDLIEQRLDIWSEIFGVQNVIVRPFERKSFAGGDVIADFADTLGLSKLAGLFDEKRETFEARNLSPNVESIRLWPHFLSYPVSQRSEFEKKIQELLSSKQLLDKLGSPRTSFLSFEERTSLVNRYSGMYARIAEKFLGRTTFFANDVPQGSDWPALTQADNERTLKIMHDYLVDSLNKEGTDAKVLLSDRTSCDSAVPVSESSSPTWRDYLGRLFAR</sequence>
<dbReference type="SUPFAM" id="SSF52540">
    <property type="entry name" value="P-loop containing nucleoside triphosphate hydrolases"/>
    <property type="match status" value="1"/>
</dbReference>